<feature type="transmembrane region" description="Helical" evidence="10">
    <location>
        <begin position="187"/>
        <end position="209"/>
    </location>
</feature>
<evidence type="ECO:0000256" key="2">
    <source>
        <dbReference type="ARBA" id="ARBA00022475"/>
    </source>
</evidence>
<protein>
    <recommendedName>
        <fullName evidence="10">Odorant receptor</fullName>
    </recommendedName>
</protein>
<keyword evidence="3 10" id="KW-0716">Sensory transduction</keyword>
<feature type="transmembrane region" description="Helical" evidence="10">
    <location>
        <begin position="66"/>
        <end position="83"/>
    </location>
</feature>
<dbReference type="VEuPathDB" id="VectorBase:LLOJ010855"/>
<dbReference type="EnsemblMetazoa" id="LLOJ010855-RA">
    <property type="protein sequence ID" value="LLOJ010855-PA"/>
    <property type="gene ID" value="LLOJ010855"/>
</dbReference>
<evidence type="ECO:0000256" key="7">
    <source>
        <dbReference type="ARBA" id="ARBA00023136"/>
    </source>
</evidence>
<keyword evidence="4 10" id="KW-0812">Transmembrane</keyword>
<name>A0A3F2ZD77_LUTLO</name>
<evidence type="ECO:0000256" key="10">
    <source>
        <dbReference type="RuleBase" id="RU351113"/>
    </source>
</evidence>
<comment type="similarity">
    <text evidence="10">Belongs to the insect chemoreceptor superfamily. Heteromeric odorant receptor channel (TC 1.A.69) family.</text>
</comment>
<keyword evidence="5 10" id="KW-0552">Olfaction</keyword>
<evidence type="ECO:0000256" key="3">
    <source>
        <dbReference type="ARBA" id="ARBA00022606"/>
    </source>
</evidence>
<reference evidence="11" key="1">
    <citation type="submission" date="2020-05" db="UniProtKB">
        <authorList>
            <consortium name="EnsemblMetazoa"/>
        </authorList>
    </citation>
    <scope>IDENTIFICATION</scope>
    <source>
        <strain evidence="11">Jacobina</strain>
    </source>
</reference>
<comment type="subcellular location">
    <subcellularLocation>
        <location evidence="1 10">Cell membrane</location>
        <topology evidence="1 10">Multi-pass membrane protein</topology>
    </subcellularLocation>
</comment>
<evidence type="ECO:0000256" key="5">
    <source>
        <dbReference type="ARBA" id="ARBA00022725"/>
    </source>
</evidence>
<evidence type="ECO:0000313" key="11">
    <source>
        <dbReference type="EnsemblMetazoa" id="LLOJ010855-PA"/>
    </source>
</evidence>
<feature type="transmembrane region" description="Helical" evidence="10">
    <location>
        <begin position="342"/>
        <end position="362"/>
    </location>
</feature>
<dbReference type="Pfam" id="PF02949">
    <property type="entry name" value="7tm_6"/>
    <property type="match status" value="1"/>
</dbReference>
<dbReference type="GO" id="GO:0004984">
    <property type="term" value="F:olfactory receptor activity"/>
    <property type="evidence" value="ECO:0007669"/>
    <property type="project" value="InterPro"/>
</dbReference>
<evidence type="ECO:0000256" key="6">
    <source>
        <dbReference type="ARBA" id="ARBA00022989"/>
    </source>
</evidence>
<keyword evidence="6 10" id="KW-1133">Transmembrane helix</keyword>
<dbReference type="InterPro" id="IPR004117">
    <property type="entry name" value="7tm6_olfct_rcpt"/>
</dbReference>
<dbReference type="GO" id="GO:0005886">
    <property type="term" value="C:plasma membrane"/>
    <property type="evidence" value="ECO:0007669"/>
    <property type="project" value="UniProtKB-SubCell"/>
</dbReference>
<dbReference type="GO" id="GO:0007165">
    <property type="term" value="P:signal transduction"/>
    <property type="evidence" value="ECO:0007669"/>
    <property type="project" value="UniProtKB-KW"/>
</dbReference>
<accession>A0A3F2ZD77</accession>
<evidence type="ECO:0000256" key="4">
    <source>
        <dbReference type="ARBA" id="ARBA00022692"/>
    </source>
</evidence>
<keyword evidence="2" id="KW-1003">Cell membrane</keyword>
<sequence length="388" mass="44647">MSYKENKKLYQNTVENINKIGSYGGVDFLLRDISKPIAKMGYAFIFIILSSDLCIFYSIYNFQNDFESLAFLLTTSGVAFVLNQKMFVMFTMNNYVHRIIQEVNIILERTSKYPNQASMMHKGMIAFELIYKAISLAFSTAGVLMLTISLVISLYESKKYLVLGHIVPYFDHKTSPGYEINYFCHVIQIWLCVVVLVTFDFCFYGHVFIACSHKLSMIHILDEFDRITETTDATPNLEEIERCLKRLIVEHQSHVRLIRNLSDYTGMSNLAVVFASMSSIIFTIFALVEFFWIPGLAFVIVIVSQLLLFGTVGTMYIICVERFETAIYNCKWYLLPLRTQKALSYILMMSQSPIMITIGGYATVDLQAFLKCMKTCYSVTMMLLNRTK</sequence>
<dbReference type="PANTHER" id="PTHR21137:SF35">
    <property type="entry name" value="ODORANT RECEPTOR 19A-RELATED"/>
    <property type="match status" value="1"/>
</dbReference>
<keyword evidence="12" id="KW-1185">Reference proteome</keyword>
<evidence type="ECO:0000256" key="9">
    <source>
        <dbReference type="ARBA" id="ARBA00023224"/>
    </source>
</evidence>
<evidence type="ECO:0000256" key="1">
    <source>
        <dbReference type="ARBA" id="ARBA00004651"/>
    </source>
</evidence>
<keyword evidence="7 10" id="KW-0472">Membrane</keyword>
<proteinExistence type="inferred from homology"/>
<feature type="transmembrane region" description="Helical" evidence="10">
    <location>
        <begin position="269"/>
        <end position="292"/>
    </location>
</feature>
<keyword evidence="8 10" id="KW-0675">Receptor</keyword>
<dbReference type="EMBL" id="AJWK01007368">
    <property type="status" value="NOT_ANNOTATED_CDS"/>
    <property type="molecule type" value="Genomic_DNA"/>
</dbReference>
<dbReference type="PANTHER" id="PTHR21137">
    <property type="entry name" value="ODORANT RECEPTOR"/>
    <property type="match status" value="1"/>
</dbReference>
<evidence type="ECO:0000313" key="12">
    <source>
        <dbReference type="Proteomes" id="UP000092461"/>
    </source>
</evidence>
<dbReference type="VEuPathDB" id="VectorBase:LLONM1_005168"/>
<organism evidence="11 12">
    <name type="scientific">Lutzomyia longipalpis</name>
    <name type="common">Sand fly</name>
    <dbReference type="NCBI Taxonomy" id="7200"/>
    <lineage>
        <taxon>Eukaryota</taxon>
        <taxon>Metazoa</taxon>
        <taxon>Ecdysozoa</taxon>
        <taxon>Arthropoda</taxon>
        <taxon>Hexapoda</taxon>
        <taxon>Insecta</taxon>
        <taxon>Pterygota</taxon>
        <taxon>Neoptera</taxon>
        <taxon>Endopterygota</taxon>
        <taxon>Diptera</taxon>
        <taxon>Nematocera</taxon>
        <taxon>Psychodoidea</taxon>
        <taxon>Psychodidae</taxon>
        <taxon>Lutzomyia</taxon>
        <taxon>Lutzomyia</taxon>
    </lineage>
</organism>
<dbReference type="Proteomes" id="UP000092461">
    <property type="component" value="Unassembled WGS sequence"/>
</dbReference>
<dbReference type="AlphaFoldDB" id="A0A3F2ZD77"/>
<dbReference type="GO" id="GO:0005549">
    <property type="term" value="F:odorant binding"/>
    <property type="evidence" value="ECO:0007669"/>
    <property type="project" value="InterPro"/>
</dbReference>
<evidence type="ECO:0000256" key="8">
    <source>
        <dbReference type="ARBA" id="ARBA00023170"/>
    </source>
</evidence>
<feature type="transmembrane region" description="Helical" evidence="10">
    <location>
        <begin position="40"/>
        <end position="60"/>
    </location>
</feature>
<keyword evidence="9 10" id="KW-0807">Transducer</keyword>
<feature type="transmembrane region" description="Helical" evidence="10">
    <location>
        <begin position="298"/>
        <end position="321"/>
    </location>
</feature>
<feature type="transmembrane region" description="Helical" evidence="10">
    <location>
        <begin position="129"/>
        <end position="155"/>
    </location>
</feature>